<comment type="caution">
    <text evidence="8">The sequence shown here is derived from an EMBL/GenBank/DDBJ whole genome shotgun (WGS) entry which is preliminary data.</text>
</comment>
<keyword evidence="3 6" id="KW-1133">Transmembrane helix</keyword>
<dbReference type="AlphaFoldDB" id="A0AAN8PY13"/>
<dbReference type="InterPro" id="IPR008253">
    <property type="entry name" value="Marvel"/>
</dbReference>
<evidence type="ECO:0000259" key="7">
    <source>
        <dbReference type="PROSITE" id="PS51225"/>
    </source>
</evidence>
<gene>
    <name evidence="8" type="ORF">SNE40_011555</name>
</gene>
<reference evidence="8 9" key="1">
    <citation type="submission" date="2024-01" db="EMBL/GenBank/DDBJ databases">
        <title>The genome of the rayed Mediterranean limpet Patella caerulea (Linnaeus, 1758).</title>
        <authorList>
            <person name="Anh-Thu Weber A."/>
            <person name="Halstead-Nussloch G."/>
        </authorList>
    </citation>
    <scope>NUCLEOTIDE SEQUENCE [LARGE SCALE GENOMIC DNA]</scope>
    <source>
        <strain evidence="8">AATW-2023a</strain>
        <tissue evidence="8">Whole specimen</tissue>
    </source>
</reference>
<organism evidence="8 9">
    <name type="scientific">Patella caerulea</name>
    <name type="common">Rayed Mediterranean limpet</name>
    <dbReference type="NCBI Taxonomy" id="87958"/>
    <lineage>
        <taxon>Eukaryota</taxon>
        <taxon>Metazoa</taxon>
        <taxon>Spiralia</taxon>
        <taxon>Lophotrochozoa</taxon>
        <taxon>Mollusca</taxon>
        <taxon>Gastropoda</taxon>
        <taxon>Patellogastropoda</taxon>
        <taxon>Patelloidea</taxon>
        <taxon>Patellidae</taxon>
        <taxon>Patella</taxon>
    </lineage>
</organism>
<evidence type="ECO:0000313" key="8">
    <source>
        <dbReference type="EMBL" id="KAK6179130.1"/>
    </source>
</evidence>
<feature type="transmembrane region" description="Helical" evidence="6">
    <location>
        <begin position="89"/>
        <end position="111"/>
    </location>
</feature>
<dbReference type="EMBL" id="JAZGQO010000008">
    <property type="protein sequence ID" value="KAK6179130.1"/>
    <property type="molecule type" value="Genomic_DNA"/>
</dbReference>
<feature type="transmembrane region" description="Helical" evidence="6">
    <location>
        <begin position="54"/>
        <end position="77"/>
    </location>
</feature>
<sequence length="177" mass="19617">MAAFRTKNFLYPRNILRIIEILLSILAFSLIASWKNHGLGYLSLNKDDYNIINNVNFFLGVSVLTFMAAIAMCILILFNSSFISPLMDLLINGILGVLLSLATIILCVALTEVSKSVPVQEANLSFSHFEIAVAVGFMCAVCLLGSTWYAFRIHIKRSELPLNMSRSNADLPEDIPT</sequence>
<protein>
    <recommendedName>
        <fullName evidence="7">MARVEL domain-containing protein</fullName>
    </recommendedName>
</protein>
<evidence type="ECO:0000256" key="6">
    <source>
        <dbReference type="SAM" id="Phobius"/>
    </source>
</evidence>
<evidence type="ECO:0000256" key="2">
    <source>
        <dbReference type="ARBA" id="ARBA00022692"/>
    </source>
</evidence>
<comment type="subcellular location">
    <subcellularLocation>
        <location evidence="1">Membrane</location>
        <topology evidence="1">Multi-pass membrane protein</topology>
    </subcellularLocation>
</comment>
<proteinExistence type="predicted"/>
<keyword evidence="9" id="KW-1185">Reference proteome</keyword>
<name>A0AAN8PY13_PATCE</name>
<keyword evidence="4 5" id="KW-0472">Membrane</keyword>
<feature type="domain" description="MARVEL" evidence="7">
    <location>
        <begin position="8"/>
        <end position="155"/>
    </location>
</feature>
<evidence type="ECO:0000256" key="4">
    <source>
        <dbReference type="ARBA" id="ARBA00023136"/>
    </source>
</evidence>
<evidence type="ECO:0000256" key="5">
    <source>
        <dbReference type="PROSITE-ProRule" id="PRU00581"/>
    </source>
</evidence>
<evidence type="ECO:0000256" key="1">
    <source>
        <dbReference type="ARBA" id="ARBA00004141"/>
    </source>
</evidence>
<feature type="transmembrane region" description="Helical" evidence="6">
    <location>
        <begin position="131"/>
        <end position="151"/>
    </location>
</feature>
<dbReference type="Pfam" id="PF01284">
    <property type="entry name" value="MARVEL"/>
    <property type="match status" value="1"/>
</dbReference>
<evidence type="ECO:0000256" key="3">
    <source>
        <dbReference type="ARBA" id="ARBA00022989"/>
    </source>
</evidence>
<keyword evidence="2 5" id="KW-0812">Transmembrane</keyword>
<dbReference type="PROSITE" id="PS51225">
    <property type="entry name" value="MARVEL"/>
    <property type="match status" value="1"/>
</dbReference>
<evidence type="ECO:0000313" key="9">
    <source>
        <dbReference type="Proteomes" id="UP001347796"/>
    </source>
</evidence>
<dbReference type="GO" id="GO:0016020">
    <property type="term" value="C:membrane"/>
    <property type="evidence" value="ECO:0007669"/>
    <property type="project" value="UniProtKB-SubCell"/>
</dbReference>
<dbReference type="Proteomes" id="UP001347796">
    <property type="component" value="Unassembled WGS sequence"/>
</dbReference>
<accession>A0AAN8PY13</accession>
<feature type="transmembrane region" description="Helical" evidence="6">
    <location>
        <begin position="15"/>
        <end position="34"/>
    </location>
</feature>